<dbReference type="AlphaFoldDB" id="A0A1B1Z901"/>
<dbReference type="OrthoDB" id="9816479at2"/>
<dbReference type="RefSeq" id="WP_066293401.1">
    <property type="nucleotide sequence ID" value="NZ_CP016761.1"/>
</dbReference>
<keyword evidence="1" id="KW-0472">Membrane</keyword>
<name>A0A1B1Z901_9BACL</name>
<gene>
    <name evidence="2" type="ORF">ABE41_018070</name>
</gene>
<dbReference type="KEGG" id="far:ABE41_018070"/>
<evidence type="ECO:0000313" key="2">
    <source>
        <dbReference type="EMBL" id="ANX13922.1"/>
    </source>
</evidence>
<dbReference type="STRING" id="255247.ABE41_018070"/>
<accession>A0A1B1Z901</accession>
<keyword evidence="3" id="KW-1185">Reference proteome</keyword>
<proteinExistence type="predicted"/>
<evidence type="ECO:0000256" key="1">
    <source>
        <dbReference type="SAM" id="Phobius"/>
    </source>
</evidence>
<keyword evidence="1" id="KW-0812">Transmembrane</keyword>
<dbReference type="EMBL" id="CP016761">
    <property type="protein sequence ID" value="ANX13922.1"/>
    <property type="molecule type" value="Genomic_DNA"/>
</dbReference>
<feature type="transmembrane region" description="Helical" evidence="1">
    <location>
        <begin position="258"/>
        <end position="281"/>
    </location>
</feature>
<dbReference type="Proteomes" id="UP000077412">
    <property type="component" value="Chromosome"/>
</dbReference>
<sequence length="393" mass="45675">MISALQALNAKRSSQGEEIKGRRGRPIKIWDLESTGIPELERSLSEFLQYERGKVKLQRPIKRAEKLINEVLEKKIKFEKNTLSQKKVGLKEKVEAFKPKLSAIHAVGKESLQNINIQLSRQELEITKWYESELQKIANQAMKTYEQFNYLDIQSIKQTIEQTIAPLERDLHKEKIKRMTESAKTVVENQSNKVNEQWLKLEKDLLHIHLPNGANQEHALALVDASSYETSYSPSIFDEMYESLDQAWEQSNSFIGKLAIGAGYVATSVLGAVSSFISWLTGDNEKMKYKRQLMLKFEDSSKKKRATFKSEWKGMVKSVNEQYEGIINENVQQMEQQLQVLLDSTRLEGIQLQQKLDLLERREIRLVQIKTRINHYFNELDQKTHEEKVEIFT</sequence>
<organism evidence="2 3">
    <name type="scientific">Fictibacillus arsenicus</name>
    <dbReference type="NCBI Taxonomy" id="255247"/>
    <lineage>
        <taxon>Bacteria</taxon>
        <taxon>Bacillati</taxon>
        <taxon>Bacillota</taxon>
        <taxon>Bacilli</taxon>
        <taxon>Bacillales</taxon>
        <taxon>Fictibacillaceae</taxon>
        <taxon>Fictibacillus</taxon>
    </lineage>
</organism>
<protein>
    <submittedName>
        <fullName evidence="2">Uncharacterized protein</fullName>
    </submittedName>
</protein>
<reference evidence="2 3" key="1">
    <citation type="submission" date="2016-08" db="EMBL/GenBank/DDBJ databases">
        <title>Complete genome sequence of Fictibacillus arsenicus G25-54, a strain with toxicity to nematodes and a potential arsenic-resistance activity.</title>
        <authorList>
            <person name="Zheng Z."/>
        </authorList>
    </citation>
    <scope>NUCLEOTIDE SEQUENCE [LARGE SCALE GENOMIC DNA]</scope>
    <source>
        <strain evidence="2 3">G25-54</strain>
    </source>
</reference>
<keyword evidence="1" id="KW-1133">Transmembrane helix</keyword>
<evidence type="ECO:0000313" key="3">
    <source>
        <dbReference type="Proteomes" id="UP000077412"/>
    </source>
</evidence>